<dbReference type="InterPro" id="IPR005225">
    <property type="entry name" value="Small_GTP-bd"/>
</dbReference>
<reference evidence="9 10" key="1">
    <citation type="journal article" date="2018" name="Genome Biol. Evol.">
        <title>Multiple Roots of Fruiting Body Formation in Amoebozoa.</title>
        <authorList>
            <person name="Hillmann F."/>
            <person name="Forbes G."/>
            <person name="Novohradska S."/>
            <person name="Ferling I."/>
            <person name="Riege K."/>
            <person name="Groth M."/>
            <person name="Westermann M."/>
            <person name="Marz M."/>
            <person name="Spaller T."/>
            <person name="Winckler T."/>
            <person name="Schaap P."/>
            <person name="Glockner G."/>
        </authorList>
    </citation>
    <scope>NUCLEOTIDE SEQUENCE [LARGE SCALE GENOMIC DNA]</scope>
    <source>
        <strain evidence="9 10">Jena</strain>
    </source>
</reference>
<dbReference type="Pfam" id="PF01926">
    <property type="entry name" value="MMR_HSR1"/>
    <property type="match status" value="1"/>
</dbReference>
<evidence type="ECO:0000313" key="9">
    <source>
        <dbReference type="EMBL" id="PRP88408.1"/>
    </source>
</evidence>
<feature type="region of interest" description="Disordered" evidence="7">
    <location>
        <begin position="106"/>
        <end position="126"/>
    </location>
</feature>
<dbReference type="PANTHER" id="PTHR47560:SF1">
    <property type="entry name" value="EXPRESSED PROTEIN"/>
    <property type="match status" value="1"/>
</dbReference>
<dbReference type="Gene3D" id="3.40.50.300">
    <property type="entry name" value="P-loop containing nucleotide triphosphate hydrolases"/>
    <property type="match status" value="1"/>
</dbReference>
<feature type="compositionally biased region" description="Basic and acidic residues" evidence="7">
    <location>
        <begin position="112"/>
        <end position="126"/>
    </location>
</feature>
<keyword evidence="10" id="KW-1185">Reference proteome</keyword>
<evidence type="ECO:0000259" key="8">
    <source>
        <dbReference type="PROSITE" id="PS51706"/>
    </source>
</evidence>
<comment type="similarity">
    <text evidence="2">Belongs to the TRAFAC class TrmE-Era-EngA-EngB-Septin-like GTPase superfamily. EngB GTPase family.</text>
</comment>
<keyword evidence="4" id="KW-0547">Nucleotide-binding</keyword>
<dbReference type="GO" id="GO:0005525">
    <property type="term" value="F:GTP binding"/>
    <property type="evidence" value="ECO:0007669"/>
    <property type="project" value="UniProtKB-KW"/>
</dbReference>
<dbReference type="PANTHER" id="PTHR47560">
    <property type="entry name" value="EXPRESSED PROTEIN"/>
    <property type="match status" value="1"/>
</dbReference>
<dbReference type="NCBIfam" id="TIGR03598">
    <property type="entry name" value="GTPase_YsxC"/>
    <property type="match status" value="1"/>
</dbReference>
<dbReference type="InterPro" id="IPR027417">
    <property type="entry name" value="P-loop_NTPase"/>
</dbReference>
<sequence length="339" mass="38571">MLSRSISVLQVQRRPIFTRHVSNTTKPPNPTSHHPSIDPTQPDGDIIKPPKLTKEGVKIVEYVRTRYHLRQKTPSAEDPSSISRNKQFRMMQPDPIILKKLRAIGLGKPKPPKKDKSGHTISHDKPKPIIHDVAEEAMIAKTFSSPPTFLGSAQTSRSYLPEKLPEFAFVGRSNVGKSTLINALSGKRVAKTSRVPGLTQSINWFEFKNRFYLIDLPGYGFAYADEESKKMWNDNMNHYLSQRKTLKRVFLLVDSRHNIKQVMLESHNVKYQVVLTKCDLVEDVDIARRVALVKDGVTERNRYSKCFVPEVLMISSHQGGGLRDARLIIARETKKDKPQ</sequence>
<evidence type="ECO:0000256" key="4">
    <source>
        <dbReference type="ARBA" id="ARBA00022741"/>
    </source>
</evidence>
<dbReference type="InterPro" id="IPR019987">
    <property type="entry name" value="GTP-bd_ribosome_bio_YsxC"/>
</dbReference>
<dbReference type="PROSITE" id="PS51706">
    <property type="entry name" value="G_ENGB"/>
    <property type="match status" value="1"/>
</dbReference>
<accession>A0A2P6NWZ3</accession>
<dbReference type="EMBL" id="MDYQ01000011">
    <property type="protein sequence ID" value="PRP88408.1"/>
    <property type="molecule type" value="Genomic_DNA"/>
</dbReference>
<keyword evidence="5" id="KW-0460">Magnesium</keyword>
<organism evidence="9 10">
    <name type="scientific">Planoprotostelium fungivorum</name>
    <dbReference type="NCBI Taxonomy" id="1890364"/>
    <lineage>
        <taxon>Eukaryota</taxon>
        <taxon>Amoebozoa</taxon>
        <taxon>Evosea</taxon>
        <taxon>Variosea</taxon>
        <taxon>Cavosteliida</taxon>
        <taxon>Cavosteliaceae</taxon>
        <taxon>Planoprotostelium</taxon>
    </lineage>
</organism>
<dbReference type="InParanoid" id="A0A2P6NWZ3"/>
<dbReference type="SUPFAM" id="SSF52540">
    <property type="entry name" value="P-loop containing nucleoside triphosphate hydrolases"/>
    <property type="match status" value="1"/>
</dbReference>
<dbReference type="AlphaFoldDB" id="A0A2P6NWZ3"/>
<evidence type="ECO:0000313" key="10">
    <source>
        <dbReference type="Proteomes" id="UP000241769"/>
    </source>
</evidence>
<evidence type="ECO:0000256" key="1">
    <source>
        <dbReference type="ARBA" id="ARBA00001946"/>
    </source>
</evidence>
<evidence type="ECO:0000256" key="3">
    <source>
        <dbReference type="ARBA" id="ARBA00022723"/>
    </source>
</evidence>
<feature type="domain" description="EngB-type G" evidence="8">
    <location>
        <begin position="163"/>
        <end position="335"/>
    </location>
</feature>
<evidence type="ECO:0000256" key="5">
    <source>
        <dbReference type="ARBA" id="ARBA00022842"/>
    </source>
</evidence>
<proteinExistence type="inferred from homology"/>
<dbReference type="STRING" id="1890364.A0A2P6NWZ3"/>
<protein>
    <recommendedName>
        <fullName evidence="8">EngB-type G domain-containing protein</fullName>
    </recommendedName>
</protein>
<evidence type="ECO:0000256" key="6">
    <source>
        <dbReference type="ARBA" id="ARBA00023134"/>
    </source>
</evidence>
<gene>
    <name evidence="9" type="ORF">PROFUN_03322</name>
</gene>
<keyword evidence="6" id="KW-0342">GTP-binding</keyword>
<dbReference type="OrthoDB" id="391988at2759"/>
<dbReference type="HAMAP" id="MF_00321">
    <property type="entry name" value="GTPase_EngB"/>
    <property type="match status" value="1"/>
</dbReference>
<dbReference type="Proteomes" id="UP000241769">
    <property type="component" value="Unassembled WGS sequence"/>
</dbReference>
<feature type="compositionally biased region" description="Polar residues" evidence="7">
    <location>
        <begin position="20"/>
        <end position="34"/>
    </location>
</feature>
<keyword evidence="3" id="KW-0479">Metal-binding</keyword>
<feature type="region of interest" description="Disordered" evidence="7">
    <location>
        <begin position="17"/>
        <end position="50"/>
    </location>
</feature>
<dbReference type="NCBIfam" id="TIGR00231">
    <property type="entry name" value="small_GTP"/>
    <property type="match status" value="1"/>
</dbReference>
<dbReference type="GO" id="GO:0046872">
    <property type="term" value="F:metal ion binding"/>
    <property type="evidence" value="ECO:0007669"/>
    <property type="project" value="UniProtKB-KW"/>
</dbReference>
<evidence type="ECO:0000256" key="7">
    <source>
        <dbReference type="SAM" id="MobiDB-lite"/>
    </source>
</evidence>
<comment type="cofactor">
    <cofactor evidence="1">
        <name>Mg(2+)</name>
        <dbReference type="ChEBI" id="CHEBI:18420"/>
    </cofactor>
</comment>
<name>A0A2P6NWZ3_9EUKA</name>
<dbReference type="CDD" id="cd01876">
    <property type="entry name" value="YihA_EngB"/>
    <property type="match status" value="1"/>
</dbReference>
<dbReference type="InterPro" id="IPR006073">
    <property type="entry name" value="GTP-bd"/>
</dbReference>
<evidence type="ECO:0000256" key="2">
    <source>
        <dbReference type="ARBA" id="ARBA00009638"/>
    </source>
</evidence>
<dbReference type="InterPro" id="IPR030393">
    <property type="entry name" value="G_ENGB_dom"/>
</dbReference>
<comment type="caution">
    <text evidence="9">The sequence shown here is derived from an EMBL/GenBank/DDBJ whole genome shotgun (WGS) entry which is preliminary data.</text>
</comment>